<feature type="compositionally biased region" description="Acidic residues" evidence="5">
    <location>
        <begin position="377"/>
        <end position="391"/>
    </location>
</feature>
<feature type="compositionally biased region" description="Acidic residues" evidence="5">
    <location>
        <begin position="337"/>
        <end position="352"/>
    </location>
</feature>
<feature type="compositionally biased region" description="Acidic residues" evidence="5">
    <location>
        <begin position="305"/>
        <end position="315"/>
    </location>
</feature>
<evidence type="ECO:0000256" key="4">
    <source>
        <dbReference type="PROSITE-ProRule" id="PRU00322"/>
    </source>
</evidence>
<dbReference type="InterPro" id="IPR053000">
    <property type="entry name" value="WSS1-like_metalloprotease"/>
</dbReference>
<comment type="caution">
    <text evidence="7">The sequence shown here is derived from an EMBL/GenBank/DDBJ whole genome shotgun (WGS) entry which is preliminary data.</text>
</comment>
<sequence length="1369" mass="144952">MDTATTPPSTGVAPGSAPASRASAPTRRYAPYARPPNYGTRRLSSFTERVLDIGKQLSKPIFGRSSMGNGDDALLVPWRAVDRETAELREELYLAQREAAEFDEKQRQEEASLAAASKGKLPEAAKAPKQPQYESVFETARKIAERRASEMATPSKPSSKGEDLADTEEGTSRGFEESEYDEEADNDFQPNGSEDDDEEEQLQSEMEPIDESEEVMSPVPSTNTSAFNVSSAAESASSSYISHAPAVSPSILPPAKNIAAPAFNLSAALDADNQPIEVSVAEEEEESDESEHESESEAAQASASEAEEPEIEEPQESSSSADKEEQADLVQVQIVQEEIEEEVEEEIEEEIEVSGNSSGQEDLDSDQATEELASIASDEEQGEEREYESDAEGSAATSTQELDQHTSDIEDAMLPPEPTKLRGWWPFNSSGFFRNYTEPRRDSPSKENTLVEDNGENRSPDMLSQKRKSSRTPSKEHVQIGAEISESTSRPQAYVLSPGQGQRRLPLTSTSSYTSRPYVPSSFVDLSREMGADANGKRLRAKDNSEVRRASLMSSRRHTSLLHMPATPSISADSDLMSATPSVSANTALKARGQKPRSPSATPLITASSLGLEARRGAARGNGQQLRRRTCLYYGSGYGSRSVPYAFSSVYSAPAATGPSFVTANLKSRSTAPSQGAGITASKGPSASDPGVKSSITAQKILDIIGEVPPARSQAGMDTHDFINPYELSSPYSVRMRPKTIQRRRELVPLSMRLSQATNQPSSTKAHPDANASKNILESIQSAAPPEVQARLGAVLKGTTSIAKAQNSSAILEKDEKLEKAAYKSLESAVIDAKKSADQAPKPTFKFIAPKGVPNVVASSAETAAEPDTRNTVTPPPPAKALFSTPAISPPAVSATAAAKQPLSVNTPSKIPLNTSAQPAKKLALDIGESSLPAFVFTLPSTSHLGRDPLAKERALKLDTTELPKFVFNFDLQPLDPSKANDISSFKLVGSIAQSSSGSQQWECSVCELKNPNSAIKCTVCDAEKPAPKPSATFTPAAILGTASSWSQEIFAGAAPKTGEWTCAVCDLKSPDSATKCTVCDAEKPTPKIKAAAPSTAVSKVKPAPATSTSGWSQSIFAGTAPKAGEWTCAVCDLKSPDSATKCTVCDAEKPTSKTKAVAMPAAASEFKPAPATSTSGWSKSLFATASSKSGEWTCTVCELKSSDSATKCTICDAAKPSLAASSVSASASASAPTVPTFSTSTGSGLSKSVFVAAAPKAGEWTCAVCDLKNLDSATKCTVCDAEKPASESQISTTAQNQLAKQKASELASSQLPTFSFDLDFSKKPAFPGATTQSTLAAAALKQGEWTCSVCELKNPDSATKCTICDAMR</sequence>
<dbReference type="Gene3D" id="4.10.1060.10">
    <property type="entry name" value="Zinc finger, RanBP2-type"/>
    <property type="match status" value="6"/>
</dbReference>
<feature type="domain" description="RanBP2-type" evidence="6">
    <location>
        <begin position="1189"/>
        <end position="1218"/>
    </location>
</feature>
<dbReference type="PANTHER" id="PTHR46622">
    <property type="entry name" value="DNA-DEPENDENT METALLOPROTEASE WSS1"/>
    <property type="match status" value="1"/>
</dbReference>
<dbReference type="OrthoDB" id="79830at2759"/>
<dbReference type="GO" id="GO:0005634">
    <property type="term" value="C:nucleus"/>
    <property type="evidence" value="ECO:0007669"/>
    <property type="project" value="TreeGrafter"/>
</dbReference>
<feature type="region of interest" description="Disordered" evidence="5">
    <location>
        <begin position="670"/>
        <end position="693"/>
    </location>
</feature>
<dbReference type="Pfam" id="PF00641">
    <property type="entry name" value="Zn_ribbon_RanBP"/>
    <property type="match status" value="4"/>
</dbReference>
<feature type="region of interest" description="Disordered" evidence="5">
    <location>
        <begin position="1"/>
        <end position="40"/>
    </location>
</feature>
<dbReference type="GO" id="GO:0006281">
    <property type="term" value="P:DNA repair"/>
    <property type="evidence" value="ECO:0007669"/>
    <property type="project" value="TreeGrafter"/>
</dbReference>
<feature type="domain" description="RanBP2-type" evidence="6">
    <location>
        <begin position="1257"/>
        <end position="1286"/>
    </location>
</feature>
<feature type="compositionally biased region" description="Acidic residues" evidence="5">
    <location>
        <begin position="193"/>
        <end position="214"/>
    </location>
</feature>
<dbReference type="PANTHER" id="PTHR46622:SF1">
    <property type="entry name" value="DNA-DEPENDENT METALLOPROTEASE WSS1"/>
    <property type="match status" value="1"/>
</dbReference>
<organism evidence="7 8">
    <name type="scientific">Coemansia spiralis</name>
    <dbReference type="NCBI Taxonomy" id="417178"/>
    <lineage>
        <taxon>Eukaryota</taxon>
        <taxon>Fungi</taxon>
        <taxon>Fungi incertae sedis</taxon>
        <taxon>Zoopagomycota</taxon>
        <taxon>Kickxellomycotina</taxon>
        <taxon>Kickxellomycetes</taxon>
        <taxon>Kickxellales</taxon>
        <taxon>Kickxellaceae</taxon>
        <taxon>Coemansia</taxon>
    </lineage>
</organism>
<evidence type="ECO:0000256" key="2">
    <source>
        <dbReference type="ARBA" id="ARBA00022771"/>
    </source>
</evidence>
<dbReference type="GO" id="GO:0008237">
    <property type="term" value="F:metallopeptidase activity"/>
    <property type="evidence" value="ECO:0007669"/>
    <property type="project" value="TreeGrafter"/>
</dbReference>
<name>A0A9W8GDW1_9FUNG</name>
<feature type="compositionally biased region" description="Acidic residues" evidence="5">
    <location>
        <begin position="177"/>
        <end position="186"/>
    </location>
</feature>
<protein>
    <recommendedName>
        <fullName evidence="6">RanBP2-type domain-containing protein</fullName>
    </recommendedName>
</protein>
<evidence type="ECO:0000256" key="3">
    <source>
        <dbReference type="ARBA" id="ARBA00022833"/>
    </source>
</evidence>
<dbReference type="SMART" id="SM00547">
    <property type="entry name" value="ZnF_RBZ"/>
    <property type="match status" value="6"/>
</dbReference>
<feature type="region of interest" description="Disordered" evidence="5">
    <location>
        <begin position="274"/>
        <end position="519"/>
    </location>
</feature>
<gene>
    <name evidence="7" type="ORF">GGI25_000489</name>
</gene>
<feature type="compositionally biased region" description="Basic and acidic residues" evidence="5">
    <location>
        <begin position="139"/>
        <end position="149"/>
    </location>
</feature>
<dbReference type="PROSITE" id="PS01358">
    <property type="entry name" value="ZF_RANBP2_1"/>
    <property type="match status" value="3"/>
</dbReference>
<feature type="domain" description="RanBP2-type" evidence="6">
    <location>
        <begin position="1057"/>
        <end position="1086"/>
    </location>
</feature>
<feature type="domain" description="RanBP2-type" evidence="6">
    <location>
        <begin position="1123"/>
        <end position="1152"/>
    </location>
</feature>
<feature type="compositionally biased region" description="Low complexity" evidence="5">
    <location>
        <begin position="13"/>
        <end position="36"/>
    </location>
</feature>
<feature type="compositionally biased region" description="Acidic residues" evidence="5">
    <location>
        <begin position="280"/>
        <end position="296"/>
    </location>
</feature>
<evidence type="ECO:0000256" key="1">
    <source>
        <dbReference type="ARBA" id="ARBA00022723"/>
    </source>
</evidence>
<feature type="compositionally biased region" description="Low complexity" evidence="5">
    <location>
        <begin position="225"/>
        <end position="246"/>
    </location>
</feature>
<evidence type="ECO:0000256" key="5">
    <source>
        <dbReference type="SAM" id="MobiDB-lite"/>
    </source>
</evidence>
<keyword evidence="2 4" id="KW-0863">Zinc-finger</keyword>
<dbReference type="GO" id="GO:0008270">
    <property type="term" value="F:zinc ion binding"/>
    <property type="evidence" value="ECO:0007669"/>
    <property type="project" value="UniProtKB-KW"/>
</dbReference>
<reference evidence="7" key="1">
    <citation type="submission" date="2022-07" db="EMBL/GenBank/DDBJ databases">
        <title>Phylogenomic reconstructions and comparative analyses of Kickxellomycotina fungi.</title>
        <authorList>
            <person name="Reynolds N.K."/>
            <person name="Stajich J.E."/>
            <person name="Barry K."/>
            <person name="Grigoriev I.V."/>
            <person name="Crous P."/>
            <person name="Smith M.E."/>
        </authorList>
    </citation>
    <scope>NUCLEOTIDE SEQUENCE</scope>
    <source>
        <strain evidence="7">NRRL 3115</strain>
    </source>
</reference>
<evidence type="ECO:0000313" key="8">
    <source>
        <dbReference type="Proteomes" id="UP001151518"/>
    </source>
</evidence>
<evidence type="ECO:0000259" key="6">
    <source>
        <dbReference type="PROSITE" id="PS50199"/>
    </source>
</evidence>
<dbReference type="Proteomes" id="UP001151518">
    <property type="component" value="Unassembled WGS sequence"/>
</dbReference>
<keyword evidence="1" id="KW-0479">Metal-binding</keyword>
<proteinExistence type="predicted"/>
<dbReference type="InterPro" id="IPR001876">
    <property type="entry name" value="Znf_RanBP2"/>
</dbReference>
<accession>A0A9W8GDW1</accession>
<feature type="region of interest" description="Disordered" evidence="5">
    <location>
        <begin position="102"/>
        <end position="254"/>
    </location>
</feature>
<keyword evidence="3" id="KW-0862">Zinc</keyword>
<dbReference type="PROSITE" id="PS50199">
    <property type="entry name" value="ZF_RANBP2_2"/>
    <property type="match status" value="6"/>
</dbReference>
<dbReference type="EMBL" id="JANBTW010000004">
    <property type="protein sequence ID" value="KAJ2680516.1"/>
    <property type="molecule type" value="Genomic_DNA"/>
</dbReference>
<evidence type="ECO:0000313" key="7">
    <source>
        <dbReference type="EMBL" id="KAJ2680516.1"/>
    </source>
</evidence>
<feature type="domain" description="RanBP2-type" evidence="6">
    <location>
        <begin position="1342"/>
        <end position="1369"/>
    </location>
</feature>
<feature type="domain" description="RanBP2-type" evidence="6">
    <location>
        <begin position="996"/>
        <end position="1027"/>
    </location>
</feature>